<evidence type="ECO:0000313" key="1">
    <source>
        <dbReference type="EMBL" id="KAI9448660.1"/>
    </source>
</evidence>
<dbReference type="EMBL" id="JAGFNK010000573">
    <property type="protein sequence ID" value="KAI9448660.1"/>
    <property type="molecule type" value="Genomic_DNA"/>
</dbReference>
<accession>A0ACC0TTL8</accession>
<keyword evidence="2" id="KW-1185">Reference proteome</keyword>
<dbReference type="Proteomes" id="UP001207468">
    <property type="component" value="Unassembled WGS sequence"/>
</dbReference>
<reference evidence="1" key="1">
    <citation type="submission" date="2021-03" db="EMBL/GenBank/DDBJ databases">
        <title>Evolutionary priming and transition to the ectomycorrhizal habit in an iconic lineage of mushroom-forming fungi: is preadaptation a requirement?</title>
        <authorList>
            <consortium name="DOE Joint Genome Institute"/>
            <person name="Looney B.P."/>
            <person name="Miyauchi S."/>
            <person name="Morin E."/>
            <person name="Drula E."/>
            <person name="Courty P.E."/>
            <person name="Chicoki N."/>
            <person name="Fauchery L."/>
            <person name="Kohler A."/>
            <person name="Kuo A."/>
            <person name="LaButti K."/>
            <person name="Pangilinan J."/>
            <person name="Lipzen A."/>
            <person name="Riley R."/>
            <person name="Andreopoulos W."/>
            <person name="He G."/>
            <person name="Johnson J."/>
            <person name="Barry K.W."/>
            <person name="Grigoriev I.V."/>
            <person name="Nagy L."/>
            <person name="Hibbett D."/>
            <person name="Henrissat B."/>
            <person name="Matheny P.B."/>
            <person name="Labbe J."/>
            <person name="Martin A.F."/>
        </authorList>
    </citation>
    <scope>NUCLEOTIDE SEQUENCE</scope>
    <source>
        <strain evidence="1">BPL698</strain>
    </source>
</reference>
<organism evidence="1 2">
    <name type="scientific">Russula earlei</name>
    <dbReference type="NCBI Taxonomy" id="71964"/>
    <lineage>
        <taxon>Eukaryota</taxon>
        <taxon>Fungi</taxon>
        <taxon>Dikarya</taxon>
        <taxon>Basidiomycota</taxon>
        <taxon>Agaricomycotina</taxon>
        <taxon>Agaricomycetes</taxon>
        <taxon>Russulales</taxon>
        <taxon>Russulaceae</taxon>
        <taxon>Russula</taxon>
    </lineage>
</organism>
<gene>
    <name evidence="1" type="ORF">F5148DRAFT_1250812</name>
</gene>
<evidence type="ECO:0000313" key="2">
    <source>
        <dbReference type="Proteomes" id="UP001207468"/>
    </source>
</evidence>
<comment type="caution">
    <text evidence="1">The sequence shown here is derived from an EMBL/GenBank/DDBJ whole genome shotgun (WGS) entry which is preliminary data.</text>
</comment>
<name>A0ACC0TTL8_9AGAM</name>
<protein>
    <submittedName>
        <fullName evidence="1">Uncharacterized protein</fullName>
    </submittedName>
</protein>
<sequence>MGALLRCCPKSGLGASAGDDVVTPAFWTQLLLRMREARLADLAHPASGQPMATNKRLGRTQAVG</sequence>
<proteinExistence type="predicted"/>